<feature type="compositionally biased region" description="Pro residues" evidence="1">
    <location>
        <begin position="112"/>
        <end position="126"/>
    </location>
</feature>
<dbReference type="Proteomes" id="UP000503441">
    <property type="component" value="Chromosome"/>
</dbReference>
<organism evidence="3 4">
    <name type="scientific">Leucobacter coleopterorum</name>
    <dbReference type="NCBI Taxonomy" id="2714933"/>
    <lineage>
        <taxon>Bacteria</taxon>
        <taxon>Bacillati</taxon>
        <taxon>Actinomycetota</taxon>
        <taxon>Actinomycetes</taxon>
        <taxon>Micrococcales</taxon>
        <taxon>Microbacteriaceae</taxon>
        <taxon>Leucobacter</taxon>
    </lineage>
</organism>
<evidence type="ECO:0000313" key="3">
    <source>
        <dbReference type="EMBL" id="QIM18263.1"/>
    </source>
</evidence>
<keyword evidence="2" id="KW-0472">Membrane</keyword>
<reference evidence="3 4" key="1">
    <citation type="submission" date="2020-03" db="EMBL/GenBank/DDBJ databases">
        <title>Leucobacter sp. nov., isolated from beetles.</title>
        <authorList>
            <person name="Hyun D.-W."/>
            <person name="Bae J.-W."/>
        </authorList>
    </citation>
    <scope>NUCLEOTIDE SEQUENCE [LARGE SCALE GENOMIC DNA]</scope>
    <source>
        <strain evidence="3 4">HDW9A</strain>
    </source>
</reference>
<proteinExistence type="predicted"/>
<accession>A0ABX6JXD8</accession>
<name>A0ABX6JXD8_9MICO</name>
<evidence type="ECO:0000256" key="2">
    <source>
        <dbReference type="SAM" id="Phobius"/>
    </source>
</evidence>
<evidence type="ECO:0000313" key="4">
    <source>
        <dbReference type="Proteomes" id="UP000503441"/>
    </source>
</evidence>
<dbReference type="RefSeq" id="WP_166329680.1">
    <property type="nucleotide sequence ID" value="NZ_CP049933.1"/>
</dbReference>
<protein>
    <submittedName>
        <fullName evidence="3">Uncharacterized protein</fullName>
    </submittedName>
</protein>
<keyword evidence="4" id="KW-1185">Reference proteome</keyword>
<keyword evidence="2" id="KW-0812">Transmembrane</keyword>
<feature type="transmembrane region" description="Helical" evidence="2">
    <location>
        <begin position="45"/>
        <end position="71"/>
    </location>
</feature>
<feature type="region of interest" description="Disordered" evidence="1">
    <location>
        <begin position="112"/>
        <end position="134"/>
    </location>
</feature>
<dbReference type="EMBL" id="CP049933">
    <property type="protein sequence ID" value="QIM18263.1"/>
    <property type="molecule type" value="Genomic_DNA"/>
</dbReference>
<keyword evidence="2" id="KW-1133">Transmembrane helix</keyword>
<gene>
    <name evidence="3" type="ORF">G7066_05640</name>
</gene>
<sequence>MTLAFGAAVGIISFFVGGSLAGGYSSFTAASPNPLSPYDFSVLTVLSDAITAPITELGALGIAIASTLLYLDARGKAERLDLTIENWQNRVNQGVPAQHMAYPFATPVAAPPAYPAPPAPPTPPASPTQGWQQP</sequence>
<evidence type="ECO:0000256" key="1">
    <source>
        <dbReference type="SAM" id="MobiDB-lite"/>
    </source>
</evidence>